<sequence length="348" mass="36389">MKATKLALQIAAVYIGTVVGAGFASGQEVYQFFSRYGAWGFVGIGVATCLFAWWGYRLLSLGAECQAASFRDLTSRALPAWLARGIDALILAMLLGTTTAMLAGTGALFREQLHLPYALGVICAMAVTALTTAFGMRGLLGANAAIVPALCLFAVGLALANLSHPSHRWAMFHPHAASGSAGGAVLSALVYAAMNVGLSIGVLVPLGGRIRDRNALRNGAMLGALGLGALLASVAATLFAHAPDAYAYAVPMGWIAASYPRAVSALFIAVLFGEIYSTLVGNLYGLLGERPATRMKRFAAAGLVLCACAAFTAFGFRAIVQYGYTAFGWIALWLLTLLTSARRPLKTR</sequence>
<keyword evidence="1" id="KW-0472">Membrane</keyword>
<feature type="transmembrane region" description="Helical" evidence="1">
    <location>
        <begin position="298"/>
        <end position="316"/>
    </location>
</feature>
<dbReference type="Proteomes" id="UP001529245">
    <property type="component" value="Unassembled WGS sequence"/>
</dbReference>
<proteinExistence type="predicted"/>
<evidence type="ECO:0000313" key="2">
    <source>
        <dbReference type="EMBL" id="MDI9260763.1"/>
    </source>
</evidence>
<dbReference type="PANTHER" id="PTHR37814">
    <property type="entry name" value="CONSERVED MEMBRANE PROTEIN"/>
    <property type="match status" value="1"/>
</dbReference>
<feature type="transmembrane region" description="Helical" evidence="1">
    <location>
        <begin position="142"/>
        <end position="164"/>
    </location>
</feature>
<accession>A0ABT6Y0A4</accession>
<reference evidence="2 3" key="1">
    <citation type="submission" date="2023-04" db="EMBL/GenBank/DDBJ databases">
        <title>A. sendaiensis sub sp. chiapanensis a novel subspecie with specific adaptation in bacterial cell wall isolated from an active volcano.</title>
        <authorList>
            <person name="Alvarez Gutierrez P.E."/>
            <person name="Ortiz Cortes L.Y."/>
        </authorList>
    </citation>
    <scope>NUCLEOTIDE SEQUENCE [LARGE SCALE GENOMIC DNA]</scope>
    <source>
        <strain evidence="2 3">PA2</strain>
    </source>
</reference>
<dbReference type="PANTHER" id="PTHR37814:SF1">
    <property type="entry name" value="MEMBRANE PROTEIN"/>
    <property type="match status" value="1"/>
</dbReference>
<gene>
    <name evidence="2" type="ORF">QID03_11365</name>
</gene>
<feature type="transmembrane region" description="Helical" evidence="1">
    <location>
        <begin position="220"/>
        <end position="242"/>
    </location>
</feature>
<name>A0ABT6Y0A4_ALISE</name>
<feature type="transmembrane region" description="Helical" evidence="1">
    <location>
        <begin position="88"/>
        <end position="109"/>
    </location>
</feature>
<feature type="transmembrane region" description="Helical" evidence="1">
    <location>
        <begin position="262"/>
        <end position="286"/>
    </location>
</feature>
<protein>
    <recommendedName>
        <fullName evidence="4">Membrane protein YkvI</fullName>
    </recommendedName>
</protein>
<keyword evidence="3" id="KW-1185">Reference proteome</keyword>
<dbReference type="EMBL" id="JASGCB010000021">
    <property type="protein sequence ID" value="MDI9260763.1"/>
    <property type="molecule type" value="Genomic_DNA"/>
</dbReference>
<dbReference type="RefSeq" id="WP_283204205.1">
    <property type="nucleotide sequence ID" value="NZ_JASGCB010000021.1"/>
</dbReference>
<feature type="transmembrane region" description="Helical" evidence="1">
    <location>
        <begin position="322"/>
        <end position="341"/>
    </location>
</feature>
<comment type="caution">
    <text evidence="2">The sequence shown here is derived from an EMBL/GenBank/DDBJ whole genome shotgun (WGS) entry which is preliminary data.</text>
</comment>
<keyword evidence="1" id="KW-1133">Transmembrane helix</keyword>
<organism evidence="2 3">
    <name type="scientific">Alicyclobacillus sendaiensis PA2</name>
    <dbReference type="NCBI Taxonomy" id="3029425"/>
    <lineage>
        <taxon>Bacteria</taxon>
        <taxon>Bacillati</taxon>
        <taxon>Bacillota</taxon>
        <taxon>Bacilli</taxon>
        <taxon>Bacillales</taxon>
        <taxon>Alicyclobacillaceae</taxon>
        <taxon>Alicyclobacillus</taxon>
    </lineage>
</organism>
<feature type="transmembrane region" description="Helical" evidence="1">
    <location>
        <begin position="36"/>
        <end position="56"/>
    </location>
</feature>
<feature type="transmembrane region" description="Helical" evidence="1">
    <location>
        <begin position="115"/>
        <end position="135"/>
    </location>
</feature>
<keyword evidence="1" id="KW-0812">Transmembrane</keyword>
<evidence type="ECO:0008006" key="4">
    <source>
        <dbReference type="Google" id="ProtNLM"/>
    </source>
</evidence>
<evidence type="ECO:0000313" key="3">
    <source>
        <dbReference type="Proteomes" id="UP001529245"/>
    </source>
</evidence>
<dbReference type="InterPro" id="IPR038728">
    <property type="entry name" value="YkvI-like"/>
</dbReference>
<evidence type="ECO:0000256" key="1">
    <source>
        <dbReference type="SAM" id="Phobius"/>
    </source>
</evidence>
<feature type="transmembrane region" description="Helical" evidence="1">
    <location>
        <begin position="184"/>
        <end position="208"/>
    </location>
</feature>